<feature type="transmembrane region" description="Helical" evidence="6">
    <location>
        <begin position="150"/>
        <end position="167"/>
    </location>
</feature>
<evidence type="ECO:0000256" key="6">
    <source>
        <dbReference type="SAM" id="Phobius"/>
    </source>
</evidence>
<feature type="transmembrane region" description="Helical" evidence="6">
    <location>
        <begin position="59"/>
        <end position="78"/>
    </location>
</feature>
<dbReference type="EMBL" id="FN543107">
    <property type="protein sequence ID" value="CBA32181.1"/>
    <property type="molecule type" value="Genomic_DNA"/>
</dbReference>
<keyword evidence="3 6" id="KW-0812">Transmembrane</keyword>
<evidence type="ECO:0008006" key="8">
    <source>
        <dbReference type="Google" id="ProtNLM"/>
    </source>
</evidence>
<organism evidence="7">
    <name type="scientific">Curvibacter symbiont subsp. Hydra magnipapillata</name>
    <dbReference type="NCBI Taxonomy" id="667019"/>
    <lineage>
        <taxon>Bacteria</taxon>
        <taxon>Pseudomonadati</taxon>
        <taxon>Pseudomonadota</taxon>
        <taxon>Betaproteobacteria</taxon>
        <taxon>Burkholderiales</taxon>
        <taxon>Comamonadaceae</taxon>
        <taxon>Curvibacter</taxon>
    </lineage>
</organism>
<dbReference type="Pfam" id="PF01810">
    <property type="entry name" value="LysE"/>
    <property type="match status" value="1"/>
</dbReference>
<dbReference type="PANTHER" id="PTHR30086">
    <property type="entry name" value="ARGININE EXPORTER PROTEIN ARGO"/>
    <property type="match status" value="1"/>
</dbReference>
<accession>C9YES8</accession>
<protein>
    <recommendedName>
        <fullName evidence="8">Lysine transporter LysE</fullName>
    </recommendedName>
</protein>
<sequence>MRSAAAPRCTEERRAMWAELGIEHLGLFVLSGWLLNLTPGPDVLYIVSHALRSGVRAGIVAAFGITAGCFVHIVAAGLGVSALLATSAMAFTVLKWVGAAYLVFMGLRMLRSKAQPAIDLEAARADSTGAGGLKAIFFRGFLTNALNPKVALFFLAFVPQFIAPGASHPTAAFLALGVLFNLNAIPINIGYAVLAGWAAQRTALVQRGMHWLDRVAGALFVGFGIKLARTAAPEL</sequence>
<dbReference type="GO" id="GO:0005886">
    <property type="term" value="C:plasma membrane"/>
    <property type="evidence" value="ECO:0007669"/>
    <property type="project" value="UniProtKB-SubCell"/>
</dbReference>
<evidence type="ECO:0000256" key="3">
    <source>
        <dbReference type="ARBA" id="ARBA00022692"/>
    </source>
</evidence>
<evidence type="ECO:0000256" key="1">
    <source>
        <dbReference type="ARBA" id="ARBA00004651"/>
    </source>
</evidence>
<dbReference type="PIRSF" id="PIRSF006324">
    <property type="entry name" value="LeuE"/>
    <property type="match status" value="1"/>
</dbReference>
<evidence type="ECO:0000313" key="7">
    <source>
        <dbReference type="EMBL" id="CBA32181.1"/>
    </source>
</evidence>
<evidence type="ECO:0000256" key="5">
    <source>
        <dbReference type="ARBA" id="ARBA00023136"/>
    </source>
</evidence>
<keyword evidence="2" id="KW-1003">Cell membrane</keyword>
<dbReference type="PANTHER" id="PTHR30086:SF20">
    <property type="entry name" value="ARGININE EXPORTER PROTEIN ARGO-RELATED"/>
    <property type="match status" value="1"/>
</dbReference>
<proteinExistence type="predicted"/>
<feature type="transmembrane region" description="Helical" evidence="6">
    <location>
        <begin position="25"/>
        <end position="47"/>
    </location>
</feature>
<dbReference type="InterPro" id="IPR001123">
    <property type="entry name" value="LeuE-type"/>
</dbReference>
<comment type="subcellular location">
    <subcellularLocation>
        <location evidence="1">Cell membrane</location>
        <topology evidence="1">Multi-pass membrane protein</topology>
    </subcellularLocation>
</comment>
<feature type="transmembrane region" description="Helical" evidence="6">
    <location>
        <begin position="211"/>
        <end position="232"/>
    </location>
</feature>
<dbReference type="AlphaFoldDB" id="C9YES8"/>
<gene>
    <name evidence="7" type="ORF">Csp_D30840</name>
</gene>
<reference evidence="7" key="1">
    <citation type="journal article" date="2010" name="Nature">
        <title>The Dynamic genome of Hydra.</title>
        <authorList>
            <person name="Chapman J.A."/>
            <person name="Kirkness E.F."/>
            <person name="Simakov O."/>
            <person name="Hampson S.E."/>
            <person name="Mitros T."/>
            <person name="Weinmaier T."/>
            <person name="Rattei T."/>
            <person name="Balasubramanian P.G."/>
            <person name="Borman J."/>
            <person name="Busam D."/>
            <person name="Disbennett K."/>
            <person name="Pfannkoch C."/>
            <person name="Sumin N."/>
            <person name="Sutton G."/>
            <person name="Viswanathan L."/>
            <person name="Walenz B."/>
            <person name="Goodstein D.M."/>
            <person name="Hellsten U."/>
            <person name="Kawashima T."/>
            <person name="Prochnik S.E."/>
            <person name="Putnam N.H."/>
            <person name="Shu S."/>
            <person name="Blumberg B."/>
            <person name="Dana C.E."/>
            <person name="Gee L."/>
            <person name="Kibler D.F."/>
            <person name="Law L."/>
            <person name="Lindgens D."/>
            <person name="Martinez D.E."/>
            <person name="Peng J."/>
            <person name="Wigge P.A."/>
            <person name="Bertulat B."/>
            <person name="Guder C."/>
            <person name="Nakamura Y."/>
            <person name="Ozbek S."/>
            <person name="Watanabe H."/>
            <person name="Khalturin K."/>
            <person name="Hemmrich G."/>
            <person name="Franke A."/>
            <person name="Augustin R."/>
            <person name="Fraune S."/>
            <person name="Hayakawa E."/>
            <person name="Hayakawa S."/>
            <person name="Hirose M."/>
            <person name="Hwang J."/>
            <person name="Ikeo K."/>
            <person name="Nishimiya-Fujisawa C."/>
            <person name="Ogura A."/>
            <person name="Takahashi T."/>
            <person name="Steinmetz P.R."/>
            <person name="Zhang X."/>
            <person name="Aufschnaiter R."/>
            <person name="Eder M.K."/>
            <person name="Gorny A.K."/>
            <person name="Salvenmoser W."/>
            <person name="Heimberg A.M."/>
            <person name="Wheeler B.M."/>
            <person name="Peterson K.J."/>
            <person name="Boettger A."/>
            <person name="Tischler P."/>
            <person name="Wolf A."/>
            <person name="Gojobori T."/>
            <person name="Remington K.A."/>
            <person name="Strausberg R.L."/>
            <person name="Venter J."/>
            <person name="Technau U."/>
            <person name="Hobmayer B."/>
            <person name="Bosch T.C."/>
            <person name="Holstein T.W."/>
            <person name="Fujisawa T."/>
            <person name="Bode H.R."/>
            <person name="David C.N."/>
            <person name="Rokhsar D.S."/>
            <person name="Steele R.E."/>
        </authorList>
    </citation>
    <scope>NUCLEOTIDE SEQUENCE</scope>
</reference>
<evidence type="ECO:0000256" key="2">
    <source>
        <dbReference type="ARBA" id="ARBA00022475"/>
    </source>
</evidence>
<feature type="transmembrane region" description="Helical" evidence="6">
    <location>
        <begin position="84"/>
        <end position="104"/>
    </location>
</feature>
<keyword evidence="5 6" id="KW-0472">Membrane</keyword>
<keyword evidence="4 6" id="KW-1133">Transmembrane helix</keyword>
<feature type="transmembrane region" description="Helical" evidence="6">
    <location>
        <begin position="173"/>
        <end position="199"/>
    </location>
</feature>
<dbReference type="GO" id="GO:0015171">
    <property type="term" value="F:amino acid transmembrane transporter activity"/>
    <property type="evidence" value="ECO:0007669"/>
    <property type="project" value="TreeGrafter"/>
</dbReference>
<evidence type="ECO:0000256" key="4">
    <source>
        <dbReference type="ARBA" id="ARBA00022989"/>
    </source>
</evidence>
<name>C9YES8_CURXX</name>